<dbReference type="InterPro" id="IPR000253">
    <property type="entry name" value="FHA_dom"/>
</dbReference>
<feature type="region of interest" description="Disordered" evidence="1">
    <location>
        <begin position="669"/>
        <end position="702"/>
    </location>
</feature>
<proteinExistence type="predicted"/>
<dbReference type="GO" id="GO:0005737">
    <property type="term" value="C:cytoplasm"/>
    <property type="evidence" value="ECO:0007669"/>
    <property type="project" value="TreeGrafter"/>
</dbReference>
<name>A0A2V5HP23_9EURO</name>
<dbReference type="InterPro" id="IPR051176">
    <property type="entry name" value="Cent_Immune-Sig_Mod"/>
</dbReference>
<sequence>MLVSEGMCSPGLAYSFPGILVKSTFQNLAELWQGFNEFLKASEAPESQRVSEHFKRARGSQRVSKHPRKSLADLSISLAVVNLRPLTPIDEFPCRSLKFTPDTTDVCIGRASKRESKNLVPCKDNGLFDSRVMSRNHAQVIVRLDKKLAHLRDGGSMHGTYVNGKKLASQEEHPLSQGDLITFGTEVIRGKDTFPPVQVRCELDWLHKPTPTNTFCVPDDDDDNDVETDNAPVVCPAASSDDDDSVFRSDFDDQSVVEVASPFTSPLKKDSPNVALYSSVNMLNNSECAAYHGSRDSPINLDCDPAEQPLVTPRMTPPAAINTLDEEPSEGVTHLDVFVEETGLESSPESSPEGSSDWEEEEDDNVSYGDEEEIHSQCSLDSDMEEDTCVFDDYKTMKASQVLGIRDLIASDPSFDFEGAAHRRTSGVAEPRFDDDKGNEVSPSLPKAIPSDLPVIEHNSSESISHNVKPSEIFSTQAPQPSNMLPLPLLCQQTQNGFLHNSLVGLQQNPLASPIDWHPGSVYPPPIPALPRVTYSDGPFGNELTAAHSTATICETTEPAVANPAAAFPVSKDVESSEQDIQKTAVVSEQPKTPQLPPSQGPIPPQDPGATVQEIRPLKRKAEAIEEPMANQSQEIQAFDCVRNEAGSSEAQPKKPSDKQDIIPRCLPDLVPANESTPASQTPNVPTSSERPLKRAKKSAARSFASHAATAALGVAIGALGTIVTLASLPPDYFQE</sequence>
<reference evidence="3 4" key="1">
    <citation type="submission" date="2018-02" db="EMBL/GenBank/DDBJ databases">
        <title>The genomes of Aspergillus section Nigri reveals drivers in fungal speciation.</title>
        <authorList>
            <consortium name="DOE Joint Genome Institute"/>
            <person name="Vesth T.C."/>
            <person name="Nybo J."/>
            <person name="Theobald S."/>
            <person name="Brandl J."/>
            <person name="Frisvad J.C."/>
            <person name="Nielsen K.F."/>
            <person name="Lyhne E.K."/>
            <person name="Kogle M.E."/>
            <person name="Kuo A."/>
            <person name="Riley R."/>
            <person name="Clum A."/>
            <person name="Nolan M."/>
            <person name="Lipzen A."/>
            <person name="Salamov A."/>
            <person name="Henrissat B."/>
            <person name="Wiebenga A."/>
            <person name="De vries R.P."/>
            <person name="Grigoriev I.V."/>
            <person name="Mortensen U.H."/>
            <person name="Andersen M.R."/>
            <person name="Baker S.E."/>
        </authorList>
    </citation>
    <scope>NUCLEOTIDE SEQUENCE [LARGE SCALE GENOMIC DNA]</scope>
    <source>
        <strain evidence="3 4">CBS 114.80</strain>
    </source>
</reference>
<feature type="region of interest" description="Disordered" evidence="1">
    <location>
        <begin position="644"/>
        <end position="663"/>
    </location>
</feature>
<dbReference type="Pfam" id="PF00498">
    <property type="entry name" value="FHA"/>
    <property type="match status" value="1"/>
</dbReference>
<feature type="region of interest" description="Disordered" evidence="1">
    <location>
        <begin position="429"/>
        <end position="452"/>
    </location>
</feature>
<dbReference type="PANTHER" id="PTHR15715:SF37">
    <property type="entry name" value="LD47843P"/>
    <property type="match status" value="1"/>
</dbReference>
<feature type="compositionally biased region" description="Low complexity" evidence="1">
    <location>
        <begin position="344"/>
        <end position="355"/>
    </location>
</feature>
<dbReference type="SUPFAM" id="SSF49879">
    <property type="entry name" value="SMAD/FHA domain"/>
    <property type="match status" value="1"/>
</dbReference>
<dbReference type="InterPro" id="IPR008984">
    <property type="entry name" value="SMAD_FHA_dom_sf"/>
</dbReference>
<feature type="compositionally biased region" description="Polar residues" evidence="1">
    <location>
        <begin position="674"/>
        <end position="690"/>
    </location>
</feature>
<dbReference type="Gene3D" id="2.60.200.20">
    <property type="match status" value="1"/>
</dbReference>
<dbReference type="Proteomes" id="UP000248817">
    <property type="component" value="Unassembled WGS sequence"/>
</dbReference>
<gene>
    <name evidence="3" type="ORF">BP00DRAFT_451363</name>
</gene>
<dbReference type="SMART" id="SM00240">
    <property type="entry name" value="FHA"/>
    <property type="match status" value="1"/>
</dbReference>
<evidence type="ECO:0000256" key="1">
    <source>
        <dbReference type="SAM" id="MobiDB-lite"/>
    </source>
</evidence>
<dbReference type="PROSITE" id="PS50006">
    <property type="entry name" value="FHA_DOMAIN"/>
    <property type="match status" value="1"/>
</dbReference>
<feature type="region of interest" description="Disordered" evidence="1">
    <location>
        <begin position="570"/>
        <end position="611"/>
    </location>
</feature>
<protein>
    <recommendedName>
        <fullName evidence="2">FHA domain-containing protein</fullName>
    </recommendedName>
</protein>
<keyword evidence="4" id="KW-1185">Reference proteome</keyword>
<feature type="region of interest" description="Disordered" evidence="1">
    <location>
        <begin position="299"/>
        <end position="381"/>
    </location>
</feature>
<feature type="compositionally biased region" description="Pro residues" evidence="1">
    <location>
        <begin position="594"/>
        <end position="607"/>
    </location>
</feature>
<evidence type="ECO:0000313" key="3">
    <source>
        <dbReference type="EMBL" id="PYI26245.1"/>
    </source>
</evidence>
<feature type="compositionally biased region" description="Acidic residues" evidence="1">
    <location>
        <begin position="356"/>
        <end position="373"/>
    </location>
</feature>
<dbReference type="PANTHER" id="PTHR15715">
    <property type="entry name" value="CENTROSOMAL PROTEIN OF 170 KDA"/>
    <property type="match status" value="1"/>
</dbReference>
<organism evidence="3 4">
    <name type="scientific">Aspergillus indologenus CBS 114.80</name>
    <dbReference type="NCBI Taxonomy" id="1450541"/>
    <lineage>
        <taxon>Eukaryota</taxon>
        <taxon>Fungi</taxon>
        <taxon>Dikarya</taxon>
        <taxon>Ascomycota</taxon>
        <taxon>Pezizomycotina</taxon>
        <taxon>Eurotiomycetes</taxon>
        <taxon>Eurotiomycetidae</taxon>
        <taxon>Eurotiales</taxon>
        <taxon>Aspergillaceae</taxon>
        <taxon>Aspergillus</taxon>
        <taxon>Aspergillus subgen. Circumdati</taxon>
    </lineage>
</organism>
<accession>A0A2V5HP23</accession>
<evidence type="ECO:0000259" key="2">
    <source>
        <dbReference type="PROSITE" id="PS50006"/>
    </source>
</evidence>
<dbReference type="AlphaFoldDB" id="A0A2V5HP23"/>
<evidence type="ECO:0000313" key="4">
    <source>
        <dbReference type="Proteomes" id="UP000248817"/>
    </source>
</evidence>
<feature type="compositionally biased region" description="Basic and acidic residues" evidence="1">
    <location>
        <begin position="652"/>
        <end position="662"/>
    </location>
</feature>
<dbReference type="EMBL" id="KZ825606">
    <property type="protein sequence ID" value="PYI26245.1"/>
    <property type="molecule type" value="Genomic_DNA"/>
</dbReference>
<feature type="domain" description="FHA" evidence="2">
    <location>
        <begin position="106"/>
        <end position="167"/>
    </location>
</feature>